<feature type="transmembrane region" description="Helical" evidence="2">
    <location>
        <begin position="187"/>
        <end position="206"/>
    </location>
</feature>
<feature type="region of interest" description="Disordered" evidence="1">
    <location>
        <begin position="1"/>
        <end position="67"/>
    </location>
</feature>
<dbReference type="EMBL" id="BSUM01000001">
    <property type="protein sequence ID" value="GMA32587.1"/>
    <property type="molecule type" value="Genomic_DNA"/>
</dbReference>
<feature type="compositionally biased region" description="Low complexity" evidence="1">
    <location>
        <begin position="17"/>
        <end position="43"/>
    </location>
</feature>
<proteinExistence type="predicted"/>
<feature type="compositionally biased region" description="Low complexity" evidence="1">
    <location>
        <begin position="367"/>
        <end position="390"/>
    </location>
</feature>
<feature type="transmembrane region" description="Helical" evidence="2">
    <location>
        <begin position="106"/>
        <end position="126"/>
    </location>
</feature>
<organism evidence="3 4">
    <name type="scientific">Litorihabitans aurantiacus</name>
    <dbReference type="NCBI Taxonomy" id="1930061"/>
    <lineage>
        <taxon>Bacteria</taxon>
        <taxon>Bacillati</taxon>
        <taxon>Actinomycetota</taxon>
        <taxon>Actinomycetes</taxon>
        <taxon>Micrococcales</taxon>
        <taxon>Beutenbergiaceae</taxon>
        <taxon>Litorihabitans</taxon>
    </lineage>
</organism>
<feature type="region of interest" description="Disordered" evidence="1">
    <location>
        <begin position="367"/>
        <end position="424"/>
    </location>
</feature>
<reference evidence="3" key="1">
    <citation type="journal article" date="2014" name="Int. J. Syst. Evol. Microbiol.">
        <title>Complete genome sequence of Corynebacterium casei LMG S-19264T (=DSM 44701T), isolated from a smear-ripened cheese.</title>
        <authorList>
            <consortium name="US DOE Joint Genome Institute (JGI-PGF)"/>
            <person name="Walter F."/>
            <person name="Albersmeier A."/>
            <person name="Kalinowski J."/>
            <person name="Ruckert C."/>
        </authorList>
    </citation>
    <scope>NUCLEOTIDE SEQUENCE</scope>
    <source>
        <strain evidence="3">NBRC 112290</strain>
    </source>
</reference>
<dbReference type="AlphaFoldDB" id="A0AA37XGT1"/>
<feature type="transmembrane region" description="Helical" evidence="2">
    <location>
        <begin position="73"/>
        <end position="94"/>
    </location>
</feature>
<keyword evidence="2" id="KW-0812">Transmembrane</keyword>
<protein>
    <submittedName>
        <fullName evidence="3">Uncharacterized protein</fullName>
    </submittedName>
</protein>
<keyword evidence="4" id="KW-1185">Reference proteome</keyword>
<accession>A0AA37XGT1</accession>
<feature type="transmembrane region" description="Helical" evidence="2">
    <location>
        <begin position="133"/>
        <end position="152"/>
    </location>
</feature>
<reference evidence="3" key="2">
    <citation type="submission" date="2023-02" db="EMBL/GenBank/DDBJ databases">
        <authorList>
            <person name="Sun Q."/>
            <person name="Mori K."/>
        </authorList>
    </citation>
    <scope>NUCLEOTIDE SEQUENCE</scope>
    <source>
        <strain evidence="3">NBRC 112290</strain>
    </source>
</reference>
<evidence type="ECO:0000256" key="2">
    <source>
        <dbReference type="SAM" id="Phobius"/>
    </source>
</evidence>
<name>A0AA37XGT1_9MICO</name>
<evidence type="ECO:0000256" key="1">
    <source>
        <dbReference type="SAM" id="MobiDB-lite"/>
    </source>
</evidence>
<comment type="caution">
    <text evidence="3">The sequence shown here is derived from an EMBL/GenBank/DDBJ whole genome shotgun (WGS) entry which is preliminary data.</text>
</comment>
<dbReference type="Proteomes" id="UP001157161">
    <property type="component" value="Unassembled WGS sequence"/>
</dbReference>
<feature type="transmembrane region" description="Helical" evidence="2">
    <location>
        <begin position="267"/>
        <end position="287"/>
    </location>
</feature>
<keyword evidence="2" id="KW-1133">Transmembrane helix</keyword>
<feature type="transmembrane region" description="Helical" evidence="2">
    <location>
        <begin position="234"/>
        <end position="255"/>
    </location>
</feature>
<evidence type="ECO:0000313" key="4">
    <source>
        <dbReference type="Proteomes" id="UP001157161"/>
    </source>
</evidence>
<dbReference type="RefSeq" id="WP_284251266.1">
    <property type="nucleotide sequence ID" value="NZ_BSUM01000001.1"/>
</dbReference>
<keyword evidence="2" id="KW-0472">Membrane</keyword>
<evidence type="ECO:0000313" key="3">
    <source>
        <dbReference type="EMBL" id="GMA32587.1"/>
    </source>
</evidence>
<sequence>MSTDDALSERHRGGGPATPRTAGTTKPDGPATAGTGENGTTAARPSVRSTQEVPLVTRPAAPVPPRSRARDHLLGALLGLLGTAAALAALVLALARAEAAGPGDTAALAAVVAAGLVLALVAAWMGRSAVAPAVAGGAWLLLGLPGVLGTWADGVTDRVLAVLPDLRVSGPEAADLSATTARLLDSGLPLVIGLTLLALAVAAAVARRLGRAAERAEQRLTDGGAVTTPPRPRLLHHVGAIVLGLLGAVVVAALLDELLTGRIAPADAAGAAPVVAALALLTLGSLVQGGSGSTSSLGPAAAAACWLLAAVWGLVAGDGAGPVVDLVRPWLTDLLDLPSVEPSPWRAGPRGCWVCCWRAALSGRTPRGAAAGAPSGRSSSTSAAATASGPRWPTERTGPPTGARPPMRARIGLPWRSSPTEGLP</sequence>
<gene>
    <name evidence="3" type="ORF">GCM10025875_25790</name>
</gene>